<proteinExistence type="predicted"/>
<reference evidence="2 3" key="1">
    <citation type="submission" date="2017-09" db="EMBL/GenBank/DDBJ databases">
        <title>Large-scale bioinformatics analysis of Bacillus genomes uncovers conserved roles of natural products in bacterial physiology.</title>
        <authorList>
            <consortium name="Agbiome Team Llc"/>
            <person name="Bleich R.M."/>
            <person name="Kirk G.J."/>
            <person name="Santa Maria K.C."/>
            <person name="Allen S.E."/>
            <person name="Farag S."/>
            <person name="Shank E.A."/>
            <person name="Bowers A."/>
        </authorList>
    </citation>
    <scope>NUCLEOTIDE SEQUENCE [LARGE SCALE GENOMIC DNA]</scope>
    <source>
        <strain evidence="2 3">AFS005140</strain>
    </source>
</reference>
<dbReference type="InterPro" id="IPR043129">
    <property type="entry name" value="ATPase_NBD"/>
</dbReference>
<dbReference type="Gene3D" id="3.30.420.40">
    <property type="match status" value="1"/>
</dbReference>
<accession>A0ABD6S9I3</accession>
<sequence length="405" mass="45950">MEISRMNSDFGNSTGNFLGSGYYFEIPTNVVEVTKDIAEGYFTSEVHEATDLLDRLLISTEIDGVERYFVVGKLAEGGEFSNMHVDEMHDKITSHVPYAMFLASVAYQYRVKAEEQKDKDEVNIARMKMMLPIWLLTREDRFGTALERMASRFRGEHKVKLLTAGMETELTINVDNSGCYIEGEVARLSLKYKLVNDPSDPEKKTKLVPREETAEMFKKFETVLVDIGGGSTDAVLLPKNLASPISRNSYQVISIKPFLGKLDELRKNKLINYFTDLRTLEKFLVDNHKTHRYVLKNENTGKELDLTEQITSMLRDYAEVLVQKVLHTFTKMTTSPLKFVYFGGEAPILGEYIKEAVTRLTSAEIAQNNHLLLSDVIKVDSNEVFPPVSRTINLNSLELISVKEG</sequence>
<dbReference type="CDD" id="cd24023">
    <property type="entry name" value="ASKHA_NBD_ParM_Alp7A-like"/>
    <property type="match status" value="1"/>
</dbReference>
<organism evidence="2 3">
    <name type="scientific">Bacillus thuringiensis</name>
    <dbReference type="NCBI Taxonomy" id="1428"/>
    <lineage>
        <taxon>Bacteria</taxon>
        <taxon>Bacillati</taxon>
        <taxon>Bacillota</taxon>
        <taxon>Bacilli</taxon>
        <taxon>Bacillales</taxon>
        <taxon>Bacillaceae</taxon>
        <taxon>Bacillus</taxon>
        <taxon>Bacillus cereus group</taxon>
    </lineage>
</organism>
<dbReference type="Proteomes" id="UP000219897">
    <property type="component" value="Unassembled WGS sequence"/>
</dbReference>
<dbReference type="RefSeq" id="WP_098317041.1">
    <property type="nucleotide sequence ID" value="NZ_NTYF01000023.1"/>
</dbReference>
<evidence type="ECO:0000259" key="1">
    <source>
        <dbReference type="Pfam" id="PF22128"/>
    </source>
</evidence>
<dbReference type="EMBL" id="NTYF01000023">
    <property type="protein sequence ID" value="PER55700.1"/>
    <property type="molecule type" value="Genomic_DNA"/>
</dbReference>
<name>A0ABD6S9I3_BACTU</name>
<dbReference type="SUPFAM" id="SSF53067">
    <property type="entry name" value="Actin-like ATPase domain"/>
    <property type="match status" value="1"/>
</dbReference>
<evidence type="ECO:0000313" key="3">
    <source>
        <dbReference type="Proteomes" id="UP000219897"/>
    </source>
</evidence>
<feature type="domain" description="Alp7A-like C-terminal" evidence="1">
    <location>
        <begin position="221"/>
        <end position="375"/>
    </location>
</feature>
<dbReference type="Pfam" id="PF22128">
    <property type="entry name" value="Alp7A_like_C"/>
    <property type="match status" value="1"/>
</dbReference>
<dbReference type="AlphaFoldDB" id="A0ABD6S9I3"/>
<protein>
    <recommendedName>
        <fullName evidence="1">Alp7A-like C-terminal domain-containing protein</fullName>
    </recommendedName>
</protein>
<comment type="caution">
    <text evidence="2">The sequence shown here is derived from an EMBL/GenBank/DDBJ whole genome shotgun (WGS) entry which is preliminary data.</text>
</comment>
<evidence type="ECO:0000313" key="2">
    <source>
        <dbReference type="EMBL" id="PER55700.1"/>
    </source>
</evidence>
<gene>
    <name evidence="2" type="ORF">CN495_08075</name>
</gene>
<dbReference type="InterPro" id="IPR054368">
    <property type="entry name" value="Alp7A-like_C"/>
</dbReference>